<name>A0A9D4CGN8_DREPO</name>
<reference evidence="1" key="2">
    <citation type="submission" date="2020-11" db="EMBL/GenBank/DDBJ databases">
        <authorList>
            <person name="McCartney M.A."/>
            <person name="Auch B."/>
            <person name="Kono T."/>
            <person name="Mallez S."/>
            <person name="Becker A."/>
            <person name="Gohl D.M."/>
            <person name="Silverstein K.A.T."/>
            <person name="Koren S."/>
            <person name="Bechman K.B."/>
            <person name="Herman A."/>
            <person name="Abrahante J.E."/>
            <person name="Garbe J."/>
        </authorList>
    </citation>
    <scope>NUCLEOTIDE SEQUENCE</scope>
    <source>
        <strain evidence="1">Duluth1</strain>
        <tissue evidence="1">Whole animal</tissue>
    </source>
</reference>
<evidence type="ECO:0000313" key="1">
    <source>
        <dbReference type="EMBL" id="KAH3724177.1"/>
    </source>
</evidence>
<evidence type="ECO:0000313" key="2">
    <source>
        <dbReference type="Proteomes" id="UP000828390"/>
    </source>
</evidence>
<dbReference type="Proteomes" id="UP000828390">
    <property type="component" value="Unassembled WGS sequence"/>
</dbReference>
<accession>A0A9D4CGN8</accession>
<reference evidence="1" key="1">
    <citation type="journal article" date="2019" name="bioRxiv">
        <title>The Genome of the Zebra Mussel, Dreissena polymorpha: A Resource for Invasive Species Research.</title>
        <authorList>
            <person name="McCartney M.A."/>
            <person name="Auch B."/>
            <person name="Kono T."/>
            <person name="Mallez S."/>
            <person name="Zhang Y."/>
            <person name="Obille A."/>
            <person name="Becker A."/>
            <person name="Abrahante J.E."/>
            <person name="Garbe J."/>
            <person name="Badalamenti J.P."/>
            <person name="Herman A."/>
            <person name="Mangelson H."/>
            <person name="Liachko I."/>
            <person name="Sullivan S."/>
            <person name="Sone E.D."/>
            <person name="Koren S."/>
            <person name="Silverstein K.A.T."/>
            <person name="Beckman K.B."/>
            <person name="Gohl D.M."/>
        </authorList>
    </citation>
    <scope>NUCLEOTIDE SEQUENCE</scope>
    <source>
        <strain evidence="1">Duluth1</strain>
        <tissue evidence="1">Whole animal</tissue>
    </source>
</reference>
<dbReference type="EMBL" id="JAIWYP010000012">
    <property type="protein sequence ID" value="KAH3724177.1"/>
    <property type="molecule type" value="Genomic_DNA"/>
</dbReference>
<gene>
    <name evidence="1" type="ORF">DPMN_049988</name>
</gene>
<protein>
    <submittedName>
        <fullName evidence="1">Uncharacterized protein</fullName>
    </submittedName>
</protein>
<dbReference type="AlphaFoldDB" id="A0A9D4CGN8"/>
<sequence length="84" mass="9554">MGQCGDASLLVAKKRLKRGNEALVAKCETLTLEKELDTLERDKIRARFSTSGRETEMPKPLSKLFFPEKTAQQKRRLHGSLRLP</sequence>
<organism evidence="1 2">
    <name type="scientific">Dreissena polymorpha</name>
    <name type="common">Zebra mussel</name>
    <name type="synonym">Mytilus polymorpha</name>
    <dbReference type="NCBI Taxonomy" id="45954"/>
    <lineage>
        <taxon>Eukaryota</taxon>
        <taxon>Metazoa</taxon>
        <taxon>Spiralia</taxon>
        <taxon>Lophotrochozoa</taxon>
        <taxon>Mollusca</taxon>
        <taxon>Bivalvia</taxon>
        <taxon>Autobranchia</taxon>
        <taxon>Heteroconchia</taxon>
        <taxon>Euheterodonta</taxon>
        <taxon>Imparidentia</taxon>
        <taxon>Neoheterodontei</taxon>
        <taxon>Myida</taxon>
        <taxon>Dreissenoidea</taxon>
        <taxon>Dreissenidae</taxon>
        <taxon>Dreissena</taxon>
    </lineage>
</organism>
<proteinExistence type="predicted"/>
<comment type="caution">
    <text evidence="1">The sequence shown here is derived from an EMBL/GenBank/DDBJ whole genome shotgun (WGS) entry which is preliminary data.</text>
</comment>
<keyword evidence="2" id="KW-1185">Reference proteome</keyword>